<dbReference type="InterPro" id="IPR002559">
    <property type="entry name" value="Transposase_11"/>
</dbReference>
<protein>
    <submittedName>
        <fullName evidence="3">Transposase</fullName>
    </submittedName>
</protein>
<accession>A0A0D4DDC0</accession>
<dbReference type="Pfam" id="PF01609">
    <property type="entry name" value="DDE_Tnp_1"/>
    <property type="match status" value="1"/>
</dbReference>
<name>A0A0D4DDC0_RHIML</name>
<geneLocation type="plasmid" evidence="3">
    <name>pHRB800</name>
</geneLocation>
<dbReference type="AlphaFoldDB" id="A0A0D4DDC0"/>
<dbReference type="PANTHER" id="PTHR33803:SF3">
    <property type="entry name" value="BLL1974 PROTEIN"/>
    <property type="match status" value="1"/>
</dbReference>
<dbReference type="GO" id="GO:0003677">
    <property type="term" value="F:DNA binding"/>
    <property type="evidence" value="ECO:0007669"/>
    <property type="project" value="InterPro"/>
</dbReference>
<dbReference type="NCBIfam" id="NF033593">
    <property type="entry name" value="transpos_ISNCY_1"/>
    <property type="match status" value="1"/>
</dbReference>
<organism evidence="3">
    <name type="scientific">Rhizobium meliloti</name>
    <name type="common">Ensifer meliloti</name>
    <name type="synonym">Sinorhizobium meliloti</name>
    <dbReference type="NCBI Taxonomy" id="382"/>
    <lineage>
        <taxon>Bacteria</taxon>
        <taxon>Pseudomonadati</taxon>
        <taxon>Pseudomonadota</taxon>
        <taxon>Alphaproteobacteria</taxon>
        <taxon>Hyphomicrobiales</taxon>
        <taxon>Rhizobiaceae</taxon>
        <taxon>Sinorhizobium/Ensifer group</taxon>
        <taxon>Sinorhizobium</taxon>
    </lineage>
</organism>
<keyword evidence="3" id="KW-0614">Plasmid</keyword>
<feature type="domain" description="Transposase InsH N-terminal" evidence="2">
    <location>
        <begin position="23"/>
        <end position="114"/>
    </location>
</feature>
<dbReference type="InterPro" id="IPR008490">
    <property type="entry name" value="Transposase_InsH_N"/>
</dbReference>
<evidence type="ECO:0000259" key="1">
    <source>
        <dbReference type="Pfam" id="PF01609"/>
    </source>
</evidence>
<proteinExistence type="predicted"/>
<dbReference type="GO" id="GO:0006313">
    <property type="term" value="P:DNA transposition"/>
    <property type="evidence" value="ECO:0007669"/>
    <property type="project" value="InterPro"/>
</dbReference>
<sequence length="444" mass="50313">MRQERTVQGSIFDLFAEHEIGRELEAMSQWLDAHRDLLNLVTSDLRRQGVTGTGRQGLPSEAVLRCALLKQYRQLSYEELAFHLEDSASFRAFARLPWGWSPKKSVLHKTISAIRADTWEAVNKMLLASARQERLESGRVVRVDSTVTAALIHEPSDSSLLWDCVRVMVRLLQQADSLGSTIPWHDHCRAAKKRARVIEYTRGRPKRVQHYRALLRIARNTLDYLQQAAAQLPLAAGPAGKLWQAQVRHYQPLITQIIAQTERRVLAGEAVPAGEKLVSLFEPHADIIVKGSRDVDYGHKLNLTTGRSGLILDLVIEAGNPADSERLLPLLERHIAFYGEAPRQAAADGGYASRENLRQAKAWGVRDMAFHKKSGLRIEDMVRSRWVYRKLRNFRAGIEAGISCLKRTYGLARCTWRGLDHFKTYVWSSVVAYNLALFARLRPT</sequence>
<reference evidence="3" key="1">
    <citation type="journal article" date="2015" name="Proc. Natl. Acad. Sci. U.S.A.">
        <title>Rhizobial peptidase HrrP cleaves host-encoded signaling peptides and mediates symbiotic compatibility.</title>
        <authorList>
            <person name="Price P.A."/>
            <person name="Tanner H.R."/>
            <person name="Dillon B.A."/>
            <person name="Shabab M."/>
            <person name="Walker G.C."/>
            <person name="Griffitts J.S."/>
        </authorList>
    </citation>
    <scope>NUCLEOTIDE SEQUENCE</scope>
    <source>
        <strain evidence="3">USDA1963</strain>
        <plasmid evidence="3">pHRB800</plasmid>
    </source>
</reference>
<dbReference type="RefSeq" id="WP_095926597.1">
    <property type="nucleotide sequence ID" value="NZ_CP011000.1"/>
</dbReference>
<dbReference type="GO" id="GO:0004803">
    <property type="term" value="F:transposase activity"/>
    <property type="evidence" value="ECO:0007669"/>
    <property type="project" value="InterPro"/>
</dbReference>
<evidence type="ECO:0000313" key="3">
    <source>
        <dbReference type="EMBL" id="AJT61593.1"/>
    </source>
</evidence>
<dbReference type="Pfam" id="PF05598">
    <property type="entry name" value="DUF772"/>
    <property type="match status" value="1"/>
</dbReference>
<dbReference type="PANTHER" id="PTHR33803">
    <property type="entry name" value="IS1478 TRANSPOSASE"/>
    <property type="match status" value="1"/>
</dbReference>
<dbReference type="EMBL" id="CP011000">
    <property type="protein sequence ID" value="AJT61593.1"/>
    <property type="molecule type" value="Genomic_DNA"/>
</dbReference>
<feature type="domain" description="Transposase IS4-like" evidence="1">
    <location>
        <begin position="303"/>
        <end position="435"/>
    </location>
</feature>
<evidence type="ECO:0000259" key="2">
    <source>
        <dbReference type="Pfam" id="PF05598"/>
    </source>
</evidence>